<sequence length="227" mass="26280">MDKRQPLRERTESDCSTNEDGNSTTTEQGPVTKFFKRLFFPYLPYRYTNDTSLGSGLVALSANIEFAILLVLVADFLAKLCVRVYVGTGDWYEALHWPTSLLLVIPMLVTFKISSTILRICELAFDNKQLETESAQGWREQAKAVTEEAERLCRNIRSIKQVALTSQVVVMAMSLRMEWDDIFVEEELTVERGLFVLGVTDFVLKFVMYCKYWAVFDFTRLYRRFNI</sequence>
<name>A0A6P4YKI7_BRABE</name>
<evidence type="ECO:0000313" key="3">
    <source>
        <dbReference type="Proteomes" id="UP000515135"/>
    </source>
</evidence>
<gene>
    <name evidence="4" type="primary">LOC109464962</name>
</gene>
<keyword evidence="2" id="KW-0812">Transmembrane</keyword>
<keyword evidence="2" id="KW-1133">Transmembrane helix</keyword>
<protein>
    <submittedName>
        <fullName evidence="4">Uncharacterized protein LOC109464962</fullName>
    </submittedName>
</protein>
<reference evidence="4" key="1">
    <citation type="submission" date="2025-08" db="UniProtKB">
        <authorList>
            <consortium name="RefSeq"/>
        </authorList>
    </citation>
    <scope>IDENTIFICATION</scope>
    <source>
        <tissue evidence="4">Gonad</tissue>
    </source>
</reference>
<evidence type="ECO:0000256" key="1">
    <source>
        <dbReference type="SAM" id="MobiDB-lite"/>
    </source>
</evidence>
<proteinExistence type="predicted"/>
<dbReference type="GeneID" id="109464962"/>
<evidence type="ECO:0000313" key="4">
    <source>
        <dbReference type="RefSeq" id="XP_019617641.1"/>
    </source>
</evidence>
<organism evidence="3 4">
    <name type="scientific">Branchiostoma belcheri</name>
    <name type="common">Amphioxus</name>
    <dbReference type="NCBI Taxonomy" id="7741"/>
    <lineage>
        <taxon>Eukaryota</taxon>
        <taxon>Metazoa</taxon>
        <taxon>Chordata</taxon>
        <taxon>Cephalochordata</taxon>
        <taxon>Leptocardii</taxon>
        <taxon>Amphioxiformes</taxon>
        <taxon>Branchiostomatidae</taxon>
        <taxon>Branchiostoma</taxon>
    </lineage>
</organism>
<dbReference type="Proteomes" id="UP000515135">
    <property type="component" value="Unplaced"/>
</dbReference>
<evidence type="ECO:0000256" key="2">
    <source>
        <dbReference type="SAM" id="Phobius"/>
    </source>
</evidence>
<dbReference type="KEGG" id="bbel:109464962"/>
<keyword evidence="2" id="KW-0472">Membrane</keyword>
<dbReference type="RefSeq" id="XP_019617641.1">
    <property type="nucleotide sequence ID" value="XM_019762082.1"/>
</dbReference>
<feature type="region of interest" description="Disordered" evidence="1">
    <location>
        <begin position="1"/>
        <end position="28"/>
    </location>
</feature>
<keyword evidence="3" id="KW-1185">Reference proteome</keyword>
<accession>A0A6P4YKI7</accession>
<feature type="transmembrane region" description="Helical" evidence="2">
    <location>
        <begin position="94"/>
        <end position="111"/>
    </location>
</feature>
<feature type="transmembrane region" description="Helical" evidence="2">
    <location>
        <begin position="53"/>
        <end position="74"/>
    </location>
</feature>
<dbReference type="OrthoDB" id="10038201at2759"/>
<feature type="compositionally biased region" description="Polar residues" evidence="1">
    <location>
        <begin position="14"/>
        <end position="28"/>
    </location>
</feature>
<dbReference type="AlphaFoldDB" id="A0A6P4YKI7"/>
<feature type="compositionally biased region" description="Basic and acidic residues" evidence="1">
    <location>
        <begin position="1"/>
        <end position="13"/>
    </location>
</feature>